<keyword evidence="1" id="KW-0539">Nucleus</keyword>
<dbReference type="Pfam" id="PF01388">
    <property type="entry name" value="ARID"/>
    <property type="match status" value="1"/>
</dbReference>
<dbReference type="CDD" id="cd16100">
    <property type="entry name" value="ARID"/>
    <property type="match status" value="1"/>
</dbReference>
<reference evidence="5 6" key="1">
    <citation type="submission" date="2024-02" db="EMBL/GenBank/DDBJ databases">
        <authorList>
            <person name="Vignale AGUSTIN F."/>
            <person name="Sosa J E."/>
            <person name="Modenutti C."/>
        </authorList>
    </citation>
    <scope>NUCLEOTIDE SEQUENCE [LARGE SCALE GENOMIC DNA]</scope>
</reference>
<feature type="domain" description="ARID" evidence="3">
    <location>
        <begin position="64"/>
        <end position="156"/>
    </location>
</feature>
<evidence type="ECO:0000256" key="1">
    <source>
        <dbReference type="ARBA" id="ARBA00023242"/>
    </source>
</evidence>
<dbReference type="CDD" id="cd00167">
    <property type="entry name" value="SANT"/>
    <property type="match status" value="1"/>
</dbReference>
<evidence type="ECO:0008006" key="7">
    <source>
        <dbReference type="Google" id="ProtNLM"/>
    </source>
</evidence>
<protein>
    <recommendedName>
        <fullName evidence="7">AT-rich interactive domain-containing protein 1</fullName>
    </recommendedName>
</protein>
<feature type="domain" description="ELM2" evidence="4">
    <location>
        <begin position="413"/>
        <end position="452"/>
    </location>
</feature>
<dbReference type="Gene3D" id="1.10.150.60">
    <property type="entry name" value="ARID DNA-binding domain"/>
    <property type="match status" value="1"/>
</dbReference>
<evidence type="ECO:0000313" key="5">
    <source>
        <dbReference type="EMBL" id="CAK9134394.1"/>
    </source>
</evidence>
<dbReference type="PROSITE" id="PS51156">
    <property type="entry name" value="ELM2"/>
    <property type="match status" value="1"/>
</dbReference>
<dbReference type="SUPFAM" id="SSF46774">
    <property type="entry name" value="ARID-like"/>
    <property type="match status" value="1"/>
</dbReference>
<dbReference type="SMART" id="SM00501">
    <property type="entry name" value="BRIGHT"/>
    <property type="match status" value="1"/>
</dbReference>
<evidence type="ECO:0000256" key="2">
    <source>
        <dbReference type="SAM" id="MobiDB-lite"/>
    </source>
</evidence>
<feature type="region of interest" description="Disordered" evidence="2">
    <location>
        <begin position="220"/>
        <end position="263"/>
    </location>
</feature>
<dbReference type="Proteomes" id="UP001642360">
    <property type="component" value="Unassembled WGS sequence"/>
</dbReference>
<evidence type="ECO:0000313" key="6">
    <source>
        <dbReference type="Proteomes" id="UP001642360"/>
    </source>
</evidence>
<dbReference type="PROSITE" id="PS51011">
    <property type="entry name" value="ARID"/>
    <property type="match status" value="1"/>
</dbReference>
<keyword evidence="6" id="KW-1185">Reference proteome</keyword>
<name>A0ABC8QUG6_9AQUA</name>
<sequence>MGLVKDKEVTMGPPIRTPQATGWSKIVDGSYLDCFKTLQKLQTSDPLLDPQKGSKGSVEDNEIDNLRCLFNQFLCVFLKEISGSNNFRPLPPLFGNGQSMDLFKLYLVVREKGGYENVSKNGLWDSVAKECGFEGIGSAVKLIYIKYLDTLDRWLQRIVKEKDSNGGLEHSGVDLDRFSLDLESAEILDQKKKDGKCLDVDLKKNELSFTGVENFGNSDGVWSSMESNDSKENNDHDQKSVDQVKDDMVLDSTVVKEDDSNRKKKRERSLGILDWVTEVAKDPCDPAIISRPESSVWNYYGNEELWKQVLLVREAMLLKRSSDSSAAQSVWQKKQKMHPAMYDDHTGSQRLRCSERLLSAKDSQALISSKKLQSRTFSESSPSGPGSESEDCFDKQSYSLVADSLWGNYHSQKRIPVGPYFQAEVPEWTGENYESDCKWLGTQIWPLEKDNQNKYLIEMDSVGKGRQDPCGCQFPGFVGCVKFHVTEERKKVNLELGIAFHCWKFDKMGEEVALSWTKEDEKKFQAIVMSNPPSMDKHFWDEMFKIFPAKSREELVSYYFNVFLLRRRGYQNRLFSSNIDSDDDESDFASSAEGFKRQAVKPLGSILCSLKKTQLNLR</sequence>
<feature type="compositionally biased region" description="Basic and acidic residues" evidence="2">
    <location>
        <begin position="228"/>
        <end position="261"/>
    </location>
</feature>
<dbReference type="InterPro" id="IPR001005">
    <property type="entry name" value="SANT/Myb"/>
</dbReference>
<dbReference type="AlphaFoldDB" id="A0ABC8QUG6"/>
<accession>A0ABC8QUG6</accession>
<dbReference type="SMART" id="SM01014">
    <property type="entry name" value="ARID"/>
    <property type="match status" value="1"/>
</dbReference>
<organism evidence="5 6">
    <name type="scientific">Ilex paraguariensis</name>
    <name type="common">yerba mate</name>
    <dbReference type="NCBI Taxonomy" id="185542"/>
    <lineage>
        <taxon>Eukaryota</taxon>
        <taxon>Viridiplantae</taxon>
        <taxon>Streptophyta</taxon>
        <taxon>Embryophyta</taxon>
        <taxon>Tracheophyta</taxon>
        <taxon>Spermatophyta</taxon>
        <taxon>Magnoliopsida</taxon>
        <taxon>eudicotyledons</taxon>
        <taxon>Gunneridae</taxon>
        <taxon>Pentapetalae</taxon>
        <taxon>asterids</taxon>
        <taxon>campanulids</taxon>
        <taxon>Aquifoliales</taxon>
        <taxon>Aquifoliaceae</taxon>
        <taxon>Ilex</taxon>
    </lineage>
</organism>
<gene>
    <name evidence="5" type="ORF">ILEXP_LOCUS1326</name>
</gene>
<dbReference type="PANTHER" id="PTHR46410:SF1">
    <property type="entry name" value="AT-RICH INTERACTIVE DOMAIN-CONTAINING PROTEIN 1"/>
    <property type="match status" value="1"/>
</dbReference>
<dbReference type="InterPro" id="IPR000949">
    <property type="entry name" value="ELM2_dom"/>
</dbReference>
<dbReference type="InterPro" id="IPR036431">
    <property type="entry name" value="ARID_dom_sf"/>
</dbReference>
<evidence type="ECO:0000259" key="3">
    <source>
        <dbReference type="PROSITE" id="PS51011"/>
    </source>
</evidence>
<comment type="caution">
    <text evidence="5">The sequence shown here is derived from an EMBL/GenBank/DDBJ whole genome shotgun (WGS) entry which is preliminary data.</text>
</comment>
<dbReference type="InterPro" id="IPR001606">
    <property type="entry name" value="ARID_dom"/>
</dbReference>
<dbReference type="PANTHER" id="PTHR46410">
    <property type="entry name" value="AT-RICH INTERACTIVE DOMAIN-CONTAINING PROTEIN 2"/>
    <property type="match status" value="1"/>
</dbReference>
<dbReference type="SMART" id="SM01189">
    <property type="entry name" value="ELM2"/>
    <property type="match status" value="1"/>
</dbReference>
<feature type="region of interest" description="Disordered" evidence="2">
    <location>
        <begin position="371"/>
        <end position="392"/>
    </location>
</feature>
<proteinExistence type="predicted"/>
<feature type="compositionally biased region" description="Low complexity" evidence="2">
    <location>
        <begin position="378"/>
        <end position="387"/>
    </location>
</feature>
<dbReference type="EMBL" id="CAUOFW020000447">
    <property type="protein sequence ID" value="CAK9134394.1"/>
    <property type="molecule type" value="Genomic_DNA"/>
</dbReference>
<evidence type="ECO:0000259" key="4">
    <source>
        <dbReference type="PROSITE" id="PS51156"/>
    </source>
</evidence>